<dbReference type="Proteomes" id="UP000298663">
    <property type="component" value="Chromosome X"/>
</dbReference>
<dbReference type="EMBL" id="CM016762">
    <property type="protein sequence ID" value="TMS39813.1"/>
    <property type="molecule type" value="Genomic_DNA"/>
</dbReference>
<organism evidence="7 8">
    <name type="scientific">Steinernema carpocapsae</name>
    <name type="common">Entomopathogenic nematode</name>
    <dbReference type="NCBI Taxonomy" id="34508"/>
    <lineage>
        <taxon>Eukaryota</taxon>
        <taxon>Metazoa</taxon>
        <taxon>Ecdysozoa</taxon>
        <taxon>Nematoda</taxon>
        <taxon>Chromadorea</taxon>
        <taxon>Rhabditida</taxon>
        <taxon>Tylenchina</taxon>
        <taxon>Panagrolaimomorpha</taxon>
        <taxon>Strongyloidoidea</taxon>
        <taxon>Steinernematidae</taxon>
        <taxon>Steinernema</taxon>
    </lineage>
</organism>
<evidence type="ECO:0000256" key="2">
    <source>
        <dbReference type="ARBA" id="ARBA00022692"/>
    </source>
</evidence>
<evidence type="ECO:0000256" key="1">
    <source>
        <dbReference type="ARBA" id="ARBA00004141"/>
    </source>
</evidence>
<name>A0A4V6I8W8_STECR</name>
<dbReference type="AlphaFoldDB" id="A0A4V6I8W8"/>
<proteinExistence type="predicted"/>
<evidence type="ECO:0000256" key="5">
    <source>
        <dbReference type="SAM" id="MobiDB-lite"/>
    </source>
</evidence>
<feature type="transmembrane region" description="Helical" evidence="6">
    <location>
        <begin position="21"/>
        <end position="43"/>
    </location>
</feature>
<protein>
    <submittedName>
        <fullName evidence="7">Uncharacterized protein</fullName>
    </submittedName>
</protein>
<dbReference type="OrthoDB" id="5873721at2759"/>
<feature type="region of interest" description="Disordered" evidence="5">
    <location>
        <begin position="201"/>
        <end position="233"/>
    </location>
</feature>
<dbReference type="InterPro" id="IPR019372">
    <property type="entry name" value="LHFPL"/>
</dbReference>
<keyword evidence="4 6" id="KW-0472">Membrane</keyword>
<reference evidence="7 8" key="1">
    <citation type="journal article" date="2015" name="Genome Biol.">
        <title>Comparative genomics of Steinernema reveals deeply conserved gene regulatory networks.</title>
        <authorList>
            <person name="Dillman A.R."/>
            <person name="Macchietto M."/>
            <person name="Porter C.F."/>
            <person name="Rogers A."/>
            <person name="Williams B."/>
            <person name="Antoshechkin I."/>
            <person name="Lee M.M."/>
            <person name="Goodwin Z."/>
            <person name="Lu X."/>
            <person name="Lewis E.E."/>
            <person name="Goodrich-Blair H."/>
            <person name="Stock S.P."/>
            <person name="Adams B.J."/>
            <person name="Sternberg P.W."/>
            <person name="Mortazavi A."/>
        </authorList>
    </citation>
    <scope>NUCLEOTIDE SEQUENCE [LARGE SCALE GENOMIC DNA]</scope>
    <source>
        <strain evidence="7 8">ALL</strain>
    </source>
</reference>
<feature type="transmembrane region" description="Helical" evidence="6">
    <location>
        <begin position="76"/>
        <end position="100"/>
    </location>
</feature>
<dbReference type="Pfam" id="PF10242">
    <property type="entry name" value="L_HMGIC_fpl"/>
    <property type="match status" value="1"/>
</dbReference>
<evidence type="ECO:0000256" key="4">
    <source>
        <dbReference type="ARBA" id="ARBA00023136"/>
    </source>
</evidence>
<evidence type="ECO:0000256" key="6">
    <source>
        <dbReference type="SAM" id="Phobius"/>
    </source>
</evidence>
<dbReference type="GO" id="GO:0007605">
    <property type="term" value="P:sensory perception of sound"/>
    <property type="evidence" value="ECO:0007669"/>
    <property type="project" value="TreeGrafter"/>
</dbReference>
<evidence type="ECO:0000313" key="7">
    <source>
        <dbReference type="EMBL" id="TMS39813.1"/>
    </source>
</evidence>
<feature type="transmembrane region" description="Helical" evidence="6">
    <location>
        <begin position="157"/>
        <end position="181"/>
    </location>
</feature>
<evidence type="ECO:0000313" key="8">
    <source>
        <dbReference type="Proteomes" id="UP000298663"/>
    </source>
</evidence>
<reference evidence="7 8" key="2">
    <citation type="journal article" date="2019" name="G3 (Bethesda)">
        <title>Hybrid Assembly of the Genome of the Entomopathogenic Nematode Steinernema carpocapsae Identifies the X-Chromosome.</title>
        <authorList>
            <person name="Serra L."/>
            <person name="Macchietto M."/>
            <person name="Macias-Munoz A."/>
            <person name="McGill C.J."/>
            <person name="Rodriguez I.M."/>
            <person name="Rodriguez B."/>
            <person name="Murad R."/>
            <person name="Mortazavi A."/>
        </authorList>
    </citation>
    <scope>NUCLEOTIDE SEQUENCE [LARGE SCALE GENOMIC DNA]</scope>
    <source>
        <strain evidence="7 8">ALL</strain>
    </source>
</reference>
<feature type="transmembrane region" description="Helical" evidence="6">
    <location>
        <begin position="107"/>
        <end position="131"/>
    </location>
</feature>
<dbReference type="GO" id="GO:0005886">
    <property type="term" value="C:plasma membrane"/>
    <property type="evidence" value="ECO:0007669"/>
    <property type="project" value="TreeGrafter"/>
</dbReference>
<gene>
    <name evidence="7" type="ORF">L596_006286</name>
</gene>
<evidence type="ECO:0000256" key="3">
    <source>
        <dbReference type="ARBA" id="ARBA00022989"/>
    </source>
</evidence>
<dbReference type="PANTHER" id="PTHR12489">
    <property type="entry name" value="LIPOMA HMGIC FUSION PARTNER-LIKE PROTEIN"/>
    <property type="match status" value="1"/>
</dbReference>
<accession>A0A4V6I8W8</accession>
<keyword evidence="2 6" id="KW-0812">Transmembrane</keyword>
<keyword evidence="8" id="KW-1185">Reference proteome</keyword>
<keyword evidence="3 6" id="KW-1133">Transmembrane helix</keyword>
<comment type="subcellular location">
    <subcellularLocation>
        <location evidence="1">Membrane</location>
        <topology evidence="1">Multi-pass membrane protein</topology>
    </subcellularLocation>
</comment>
<dbReference type="STRING" id="34508.A0A4V6I8W8"/>
<sequence length="233" mass="26956">MHFLIDYHNKYLWHWRILCAIWVLFALCTAILHFLVLTCPAWIGDGQGSYFGLYNYCLEEDCPWNPFEVRLLSTQFSVAFFLVLLANVFNVLAIISAMLLVLLRDRIVVLTCSWLHLFSFLAMLASCIVYPSGWDHPRVREVCDSEQYRLSLCEVKWAYAMAFVLVIDEFVLSTLGFILACKQPPTIPEIHIDYKVPLQEETKRAQKKSSRKQPAGESKPLGLRRIPIERIPV</sequence>
<dbReference type="PANTHER" id="PTHR12489:SF1">
    <property type="entry name" value="LP10272P"/>
    <property type="match status" value="1"/>
</dbReference>